<feature type="region of interest" description="Disordered" evidence="7">
    <location>
        <begin position="105"/>
        <end position="139"/>
    </location>
</feature>
<dbReference type="PANTHER" id="PTHR44981:SF2">
    <property type="entry name" value="PERICENTRIN-LIKE PROTEIN, ISOFORM F"/>
    <property type="match status" value="1"/>
</dbReference>
<evidence type="ECO:0000256" key="1">
    <source>
        <dbReference type="ARBA" id="ARBA00004300"/>
    </source>
</evidence>
<comment type="subcellular location">
    <subcellularLocation>
        <location evidence="1">Cytoplasm</location>
        <location evidence="1">Cytoskeleton</location>
        <location evidence="1">Microtubule organizing center</location>
        <location evidence="1">Centrosome</location>
    </subcellularLocation>
</comment>
<dbReference type="PANTHER" id="PTHR44981">
    <property type="entry name" value="PERICENTRIN-LIKE PROTEIN, ISOFORM F"/>
    <property type="match status" value="1"/>
</dbReference>
<feature type="compositionally biased region" description="Basic and acidic residues" evidence="7">
    <location>
        <begin position="107"/>
        <end position="116"/>
    </location>
</feature>
<feature type="region of interest" description="Disordered" evidence="7">
    <location>
        <begin position="1"/>
        <end position="82"/>
    </location>
</feature>
<evidence type="ECO:0000256" key="5">
    <source>
        <dbReference type="ARBA" id="ARBA00023212"/>
    </source>
</evidence>
<keyword evidence="2" id="KW-0963">Cytoplasm</keyword>
<dbReference type="Gene3D" id="1.10.287.1490">
    <property type="match status" value="1"/>
</dbReference>
<feature type="coiled-coil region" evidence="6">
    <location>
        <begin position="1925"/>
        <end position="1980"/>
    </location>
</feature>
<feature type="domain" description="Pericentrin/AKAP-450 centrosomal targeting" evidence="8">
    <location>
        <begin position="2261"/>
        <end position="2331"/>
    </location>
</feature>
<evidence type="ECO:0000256" key="7">
    <source>
        <dbReference type="SAM" id="MobiDB-lite"/>
    </source>
</evidence>
<feature type="compositionally biased region" description="Low complexity" evidence="7">
    <location>
        <begin position="31"/>
        <end position="47"/>
    </location>
</feature>
<feature type="coiled-coil region" evidence="6">
    <location>
        <begin position="1187"/>
        <end position="1368"/>
    </location>
</feature>
<dbReference type="GO" id="GO:0060090">
    <property type="term" value="F:molecular adaptor activity"/>
    <property type="evidence" value="ECO:0007669"/>
    <property type="project" value="InterPro"/>
</dbReference>
<name>A0A1Y1MZ50_PHOPY</name>
<proteinExistence type="predicted"/>
<feature type="coiled-coil region" evidence="6">
    <location>
        <begin position="609"/>
        <end position="658"/>
    </location>
</feature>
<keyword evidence="3" id="KW-0597">Phosphoprotein</keyword>
<keyword evidence="5" id="KW-0206">Cytoskeleton</keyword>
<organism evidence="9">
    <name type="scientific">Photinus pyralis</name>
    <name type="common">Common eastern firefly</name>
    <name type="synonym">Lampyris pyralis</name>
    <dbReference type="NCBI Taxonomy" id="7054"/>
    <lineage>
        <taxon>Eukaryota</taxon>
        <taxon>Metazoa</taxon>
        <taxon>Ecdysozoa</taxon>
        <taxon>Arthropoda</taxon>
        <taxon>Hexapoda</taxon>
        <taxon>Insecta</taxon>
        <taxon>Pterygota</taxon>
        <taxon>Neoptera</taxon>
        <taxon>Endopterygota</taxon>
        <taxon>Coleoptera</taxon>
        <taxon>Polyphaga</taxon>
        <taxon>Elateriformia</taxon>
        <taxon>Elateroidea</taxon>
        <taxon>Lampyridae</taxon>
        <taxon>Lampyrinae</taxon>
        <taxon>Photinus</taxon>
    </lineage>
</organism>
<evidence type="ECO:0000313" key="9">
    <source>
        <dbReference type="EMBL" id="JAV90924.1"/>
    </source>
</evidence>
<reference evidence="9" key="1">
    <citation type="journal article" date="2016" name="Sci. Rep.">
        <title>Molecular characterization of firefly nuptial gifts: a multi-omics approach sheds light on postcopulatory sexual selection.</title>
        <authorList>
            <person name="Al-Wathiqui N."/>
            <person name="Fallon T.R."/>
            <person name="South A."/>
            <person name="Weng J.K."/>
            <person name="Lewis S.M."/>
        </authorList>
    </citation>
    <scope>NUCLEOTIDE SEQUENCE</scope>
</reference>
<evidence type="ECO:0000259" key="8">
    <source>
        <dbReference type="Pfam" id="PF10495"/>
    </source>
</evidence>
<dbReference type="GO" id="GO:0005737">
    <property type="term" value="C:cytoplasm"/>
    <property type="evidence" value="ECO:0007669"/>
    <property type="project" value="UniProtKB-ARBA"/>
</dbReference>
<feature type="coiled-coil region" evidence="6">
    <location>
        <begin position="1519"/>
        <end position="1553"/>
    </location>
</feature>
<sequence>MEDDRKKKVEAGREKLTAYKKKKEKHKHSPRSASASQSDTSLSASPPLLENAPKQHTGDVQSESSVISEHLSSHSESIENDRSLQEIEISNVPSNLSLFENLSSDENTEHISHENKPSPLDSSNSTDPHVITKTNVDSQSNVQSILNEILRSEEFKSDSEHTLHHTDSNENSFNLFKDVNLNDSFLEEYGTKPNVYGTLGDTSKLKQLEEIINAKETTINALTSELESWREINSSAQSTPSLNTSTTDYKNFPEEYYKKIVKYDDDLQHRDILIQQLTDALKRSCDERVQLERDSQSLATDIAVLQKQLAHTSDLLGKKKEGALVPIRDCSAQTDTLEPVVTGTILPDGDTTDGIGIDTQHFQSSDEPQGDESILNLDKECLSLERTLNAPQIELMRGVKESINAYVEAHMGEHHRLHQLELKKLENKLENEQMGYEAEIAKLKELLNGMNCHPDDVVALRTELEAKHAKEMEELRTYFEKKCAEVEKNYSEEVFSQHSRKMSESSLCSESLDFHFTGSHLPSGPGGDSSHLHIELPKIEPPKPNFKAFTKSDCVKLKQDLSDIVKTLAEYDLERISREDHADLITSLEKCNLQQVFKFDLSAFKNKCNAELEILREDYENRIEVQNTKNMERIDSLKSELEEALRNAELNIHTAVQEVASSGEFELEEVVQSYERRLQEQVTMAKFDILNALELQVQTIAAGTCDDSEWPTELLQIRNKFVEKYEREINELKEQHEEEIAKLKEDHFKILNGTVERARRKSLRDASENEAEIIQERDSLLKTTTLLRQLIAQLLKYFRECEDELNNTLVDELLKKNIGRNLTELEIELNLNDESISHLGGKKRVHFTPKVDKIISATPDGDTNISLDMRNELEACLHRLKADANAILNLSLTFNKPRTDDEVPIDSTNRDLSIELEEAKNEHLDLQQQIEAANKKLRATCRFLEEQSAEREQERDEAQKEIACLREQIRERAKDRASCEHISDEVERLEMQIRDMTKVIEAGELKQNEIESEKQEAIEKIFVLRDIIRDLESEVEAKTAREDKLTGVISELEEIISQQTARSEDLTKQLDGQCLQEHIDRLEDEVQRLKLHSEFAGSEGALKQLKLQLNDFEVGIDERTRELEGLLFVISTTNCSSPSEDMSVRDQIRPRTPSVLDECDLPLQQLARLKEKLIKHSRAEDAAVKRIHDLEMEVDSVKHDLNEVQNERDILQDQVSEHLILISSLQMRLDDQRLRAEQVQKQTNTSLEVRIYDLENEIKNLMEVITARDKTVKNLNKTVEETKKKLKDQELELNTKVDDDVICQLQDQVKRMQAENAALLKRINDDAQNAQVLPNLVDNILADKNKDIEKLQEKLDKTQTQLNDYLSLNLDREQLKTLSRLSSSERALSDILSLVDVDSPERLRKVERQAESLSGSINVIPYKQAANETEVVPPASRFEPEISRIERVGKPNLFFSLDSSLPKPNSTEIHKSTEKRVQFEDTVFNAAIEKLHAEILEQKNELFEKDELIREYSDRLNVLTELEANVIKLQEKLEETENALQNASSNFEAELKNMKDVEMSLHVDIAEKKMLLMKRDEQLQLAEEDSVRKDQMYINLVKEKRELEKAFNQLQNEMEQLRGNTEEITNLKSQITEMGDSLSKVQALETEVSVKQEEIAALESKASVLQLKLKEFELQMKQKTEITEKLQKDLANKESQIRILSEEVQTKTKEVEALQRDLQNEQKKLASEFEVHIKDLKNLLIDRETEIEILNEDAQRYQDDISKLEDRLKSYKAATNQEHELKLSQHVRDIAAKDLEIVKLNIELDDTNRTAGNLHEALKEKEKVIDQMSEDSKSLRFNLETIQNKMKESGNVLDLRRRLEEERRLNRILQEQLKAEIANPKPVDMTASIEEITGEVRKQLDYSAELDSSILSALENSDREDGDDLRLLRQNIAKEKALRAELNNLNSVLQQNIHDLQTKYRDAEEKISNLQSSLANEKQAQLADANMLEQLRERLRIALDNENAFGNVLDNEKQIRLHLEEQVVSLKRKLNSLSSGENSKTEVTEYKSLPTLETMELNRLRGQVKTLEEELACLHSSVKDLKSDKLKNSATLKYTKDMLDFKNSEIEKLQAHIGGLKGDEVDVQQKWAACKVELEHKTRELENSRALIGELESEERQMKEQIEKLNKKFAKAIEREKKLMAEVQGDQLKKTVPDQFLNKMKDLNEMVQKHIKENEQMAKVITNLNTERSALQNRIMELEELNHVKFPFDDPVERANQLFAKFLRSESYRKALVWQKKYIVSLLASYQNHPLPFESATVTPAYARLSGRRRFRAVIACIMAMIRMQFLVQRWHSGVRGIVRIRNRQPRIIAMPYAPVSSSAAQFQVGQPVSSQNFPFQIISPVYSHPVLVPSTSRHRDTSTGDSDGGASSDPNPWSGQTPPSKDYCKGRGGFSTKPLS</sequence>
<feature type="compositionally biased region" description="Basic residues" evidence="7">
    <location>
        <begin position="18"/>
        <end position="30"/>
    </location>
</feature>
<feature type="compositionally biased region" description="Basic and acidic residues" evidence="7">
    <location>
        <begin position="1"/>
        <end position="17"/>
    </location>
</feature>
<feature type="coiled-coil region" evidence="6">
    <location>
        <begin position="274"/>
        <end position="308"/>
    </location>
</feature>
<feature type="coiled-coil region" evidence="6">
    <location>
        <begin position="1593"/>
        <end position="1774"/>
    </location>
</feature>
<feature type="compositionally biased region" description="Polar residues" evidence="7">
    <location>
        <begin position="120"/>
        <end position="139"/>
    </location>
</feature>
<feature type="coiled-coil region" evidence="6">
    <location>
        <begin position="1049"/>
        <end position="1099"/>
    </location>
</feature>
<dbReference type="GO" id="GO:0007165">
    <property type="term" value="P:signal transduction"/>
    <property type="evidence" value="ECO:0007669"/>
    <property type="project" value="InterPro"/>
</dbReference>
<evidence type="ECO:0000256" key="3">
    <source>
        <dbReference type="ARBA" id="ARBA00022553"/>
    </source>
</evidence>
<feature type="coiled-coil region" evidence="6">
    <location>
        <begin position="2057"/>
        <end position="2084"/>
    </location>
</feature>
<dbReference type="EMBL" id="GEZM01017123">
    <property type="protein sequence ID" value="JAV90924.1"/>
    <property type="molecule type" value="Transcribed_RNA"/>
</dbReference>
<feature type="compositionally biased region" description="Polar residues" evidence="7">
    <location>
        <begin position="2411"/>
        <end position="2420"/>
    </location>
</feature>
<keyword evidence="4 6" id="KW-0175">Coiled coil</keyword>
<feature type="compositionally biased region" description="Basic and acidic residues" evidence="7">
    <location>
        <begin position="71"/>
        <end position="82"/>
    </location>
</feature>
<evidence type="ECO:0000256" key="2">
    <source>
        <dbReference type="ARBA" id="ARBA00022490"/>
    </source>
</evidence>
<feature type="coiled-coil region" evidence="6">
    <location>
        <begin position="415"/>
        <end position="446"/>
    </location>
</feature>
<feature type="compositionally biased region" description="Low complexity" evidence="7">
    <location>
        <begin position="2400"/>
        <end position="2410"/>
    </location>
</feature>
<feature type="coiled-coil region" evidence="6">
    <location>
        <begin position="2134"/>
        <end position="2241"/>
    </location>
</feature>
<evidence type="ECO:0000256" key="4">
    <source>
        <dbReference type="ARBA" id="ARBA00023054"/>
    </source>
</evidence>
<feature type="coiled-coil region" evidence="6">
    <location>
        <begin position="205"/>
        <end position="232"/>
    </location>
</feature>
<feature type="coiled-coil region" evidence="6">
    <location>
        <begin position="1811"/>
        <end position="1879"/>
    </location>
</feature>
<dbReference type="GO" id="GO:0005813">
    <property type="term" value="C:centrosome"/>
    <property type="evidence" value="ECO:0007669"/>
    <property type="project" value="UniProtKB-SubCell"/>
</dbReference>
<dbReference type="InterPro" id="IPR019528">
    <property type="entry name" value="PACT_domain"/>
</dbReference>
<accession>A0A1Y1MZ50</accession>
<feature type="coiled-coil region" evidence="6">
    <location>
        <begin position="909"/>
        <end position="1020"/>
    </location>
</feature>
<feature type="region of interest" description="Disordered" evidence="7">
    <location>
        <begin position="2389"/>
        <end position="2437"/>
    </location>
</feature>
<dbReference type="Pfam" id="PF10495">
    <property type="entry name" value="PACT_coil_coil"/>
    <property type="match status" value="1"/>
</dbReference>
<evidence type="ECO:0000256" key="6">
    <source>
        <dbReference type="SAM" id="Coils"/>
    </source>
</evidence>
<dbReference type="InterPro" id="IPR028745">
    <property type="entry name" value="AKAP9/Pericentrin"/>
</dbReference>
<feature type="coiled-coil region" evidence="6">
    <location>
        <begin position="715"/>
        <end position="746"/>
    </location>
</feature>
<protein>
    <recommendedName>
        <fullName evidence="8">Pericentrin/AKAP-450 centrosomal targeting domain-containing protein</fullName>
    </recommendedName>
</protein>